<dbReference type="AlphaFoldDB" id="A0A193LFT7"/>
<evidence type="ECO:0000256" key="2">
    <source>
        <dbReference type="ARBA" id="ARBA00012528"/>
    </source>
</evidence>
<keyword evidence="4" id="KW-0812">Transmembrane</keyword>
<dbReference type="SUPFAM" id="SSF55073">
    <property type="entry name" value="Nucleotide cyclase"/>
    <property type="match status" value="1"/>
</dbReference>
<dbReference type="NCBIfam" id="TIGR00254">
    <property type="entry name" value="GGDEF"/>
    <property type="match status" value="1"/>
</dbReference>
<dbReference type="GO" id="GO:0005886">
    <property type="term" value="C:plasma membrane"/>
    <property type="evidence" value="ECO:0007669"/>
    <property type="project" value="TreeGrafter"/>
</dbReference>
<feature type="transmembrane region" description="Helical" evidence="4">
    <location>
        <begin position="175"/>
        <end position="195"/>
    </location>
</feature>
<dbReference type="GO" id="GO:0052621">
    <property type="term" value="F:diguanylate cyclase activity"/>
    <property type="evidence" value="ECO:0007669"/>
    <property type="project" value="UniProtKB-EC"/>
</dbReference>
<evidence type="ECO:0000313" key="7">
    <source>
        <dbReference type="Proteomes" id="UP000092695"/>
    </source>
</evidence>
<evidence type="ECO:0000256" key="3">
    <source>
        <dbReference type="ARBA" id="ARBA00034247"/>
    </source>
</evidence>
<dbReference type="Gene3D" id="3.30.70.270">
    <property type="match status" value="1"/>
</dbReference>
<dbReference type="STRING" id="1548547.BA177_09025"/>
<evidence type="ECO:0000259" key="5">
    <source>
        <dbReference type="PROSITE" id="PS50887"/>
    </source>
</evidence>
<dbReference type="InterPro" id="IPR000160">
    <property type="entry name" value="GGDEF_dom"/>
</dbReference>
<proteinExistence type="predicted"/>
<comment type="catalytic activity">
    <reaction evidence="3">
        <text>2 GTP = 3',3'-c-di-GMP + 2 diphosphate</text>
        <dbReference type="Rhea" id="RHEA:24898"/>
        <dbReference type="ChEBI" id="CHEBI:33019"/>
        <dbReference type="ChEBI" id="CHEBI:37565"/>
        <dbReference type="ChEBI" id="CHEBI:58805"/>
        <dbReference type="EC" id="2.7.7.65"/>
    </reaction>
</comment>
<dbReference type="EC" id="2.7.7.65" evidence="2"/>
<dbReference type="InterPro" id="IPR029787">
    <property type="entry name" value="Nucleotide_cyclase"/>
</dbReference>
<feature type="transmembrane region" description="Helical" evidence="4">
    <location>
        <begin position="149"/>
        <end position="169"/>
    </location>
</feature>
<dbReference type="InterPro" id="IPR050469">
    <property type="entry name" value="Diguanylate_Cyclase"/>
</dbReference>
<dbReference type="GO" id="GO:1902201">
    <property type="term" value="P:negative regulation of bacterial-type flagellum-dependent cell motility"/>
    <property type="evidence" value="ECO:0007669"/>
    <property type="project" value="TreeGrafter"/>
</dbReference>
<dbReference type="Pfam" id="PF00990">
    <property type="entry name" value="GGDEF"/>
    <property type="match status" value="1"/>
</dbReference>
<sequence length="405" mass="45015">MEQPYVQELNNPRFGLAFRNRRVEREFRAYSVLKNGPSLRLQLIIGAVFICLLNLLDFYFLPAEFTSKVSWLRFGVMLPPILVMLALTYSRNGSKYLQPAGIVVGLTIGLTSLLIGSISARYDVPRLFAGYQIIIVFVYFFLGLRVPVALATGMILLLAFVTAAIMNGAPVLSTVYNLAYLGFLNIIGAMGCYHLSKARRTVFLEDRILSYRANHDALTGLPNRRAFDEALSTAWENARAEKKPVTVLMLDIDHFKKYNDRYGHQAGDSAIATVAEILQGNLNRPQDFAARYGGEEFVVLLYDATPEYGHLLAENIRNTVLERNIEHLDSTTAKHLTVSIGLVSLDPTQHKRSVEGCLQMADEALYAAKQAGRNRVVDASSTADTSKTGMFEIATLDHSVDPLRG</sequence>
<keyword evidence="7" id="KW-1185">Reference proteome</keyword>
<dbReference type="InterPro" id="IPR043128">
    <property type="entry name" value="Rev_trsase/Diguanyl_cyclase"/>
</dbReference>
<dbReference type="OrthoDB" id="9813903at2"/>
<feature type="transmembrane region" description="Helical" evidence="4">
    <location>
        <begin position="124"/>
        <end position="142"/>
    </location>
</feature>
<dbReference type="PROSITE" id="PS50887">
    <property type="entry name" value="GGDEF"/>
    <property type="match status" value="1"/>
</dbReference>
<keyword evidence="4" id="KW-0472">Membrane</keyword>
<evidence type="ECO:0000313" key="6">
    <source>
        <dbReference type="EMBL" id="ANO51321.1"/>
    </source>
</evidence>
<dbReference type="RefSeq" id="WP_068615559.1">
    <property type="nucleotide sequence ID" value="NZ_CP016268.1"/>
</dbReference>
<dbReference type="CDD" id="cd01949">
    <property type="entry name" value="GGDEF"/>
    <property type="match status" value="1"/>
</dbReference>
<reference evidence="6 7" key="1">
    <citation type="submission" date="2016-06" db="EMBL/GenBank/DDBJ databases">
        <title>Complete genome sequence of a deep-branching marine Gamma Proteobacterium Woeseia oceani type strain XK5.</title>
        <authorList>
            <person name="Mu D."/>
            <person name="Du Z."/>
        </authorList>
    </citation>
    <scope>NUCLEOTIDE SEQUENCE [LARGE SCALE GENOMIC DNA]</scope>
    <source>
        <strain evidence="6 7">XK5</strain>
    </source>
</reference>
<keyword evidence="4" id="KW-1133">Transmembrane helix</keyword>
<name>A0A193LFT7_9GAMM</name>
<dbReference type="GO" id="GO:0043709">
    <property type="term" value="P:cell adhesion involved in single-species biofilm formation"/>
    <property type="evidence" value="ECO:0007669"/>
    <property type="project" value="TreeGrafter"/>
</dbReference>
<evidence type="ECO:0000256" key="1">
    <source>
        <dbReference type="ARBA" id="ARBA00001946"/>
    </source>
</evidence>
<dbReference type="EMBL" id="CP016268">
    <property type="protein sequence ID" value="ANO51321.1"/>
    <property type="molecule type" value="Genomic_DNA"/>
</dbReference>
<feature type="transmembrane region" description="Helical" evidence="4">
    <location>
        <begin position="96"/>
        <end position="118"/>
    </location>
</feature>
<dbReference type="KEGG" id="woc:BA177_09025"/>
<feature type="domain" description="GGDEF" evidence="5">
    <location>
        <begin position="243"/>
        <end position="381"/>
    </location>
</feature>
<evidence type="ECO:0000256" key="4">
    <source>
        <dbReference type="SAM" id="Phobius"/>
    </source>
</evidence>
<organism evidence="6 7">
    <name type="scientific">Woeseia oceani</name>
    <dbReference type="NCBI Taxonomy" id="1548547"/>
    <lineage>
        <taxon>Bacteria</taxon>
        <taxon>Pseudomonadati</taxon>
        <taxon>Pseudomonadota</taxon>
        <taxon>Gammaproteobacteria</taxon>
        <taxon>Woeseiales</taxon>
        <taxon>Woeseiaceae</taxon>
        <taxon>Woeseia</taxon>
    </lineage>
</organism>
<comment type="cofactor">
    <cofactor evidence="1">
        <name>Mg(2+)</name>
        <dbReference type="ChEBI" id="CHEBI:18420"/>
    </cofactor>
</comment>
<protein>
    <recommendedName>
        <fullName evidence="2">diguanylate cyclase</fullName>
        <ecNumber evidence="2">2.7.7.65</ecNumber>
    </recommendedName>
</protein>
<feature type="transmembrane region" description="Helical" evidence="4">
    <location>
        <begin position="41"/>
        <end position="59"/>
    </location>
</feature>
<dbReference type="SMART" id="SM00267">
    <property type="entry name" value="GGDEF"/>
    <property type="match status" value="1"/>
</dbReference>
<dbReference type="PANTHER" id="PTHR45138">
    <property type="entry name" value="REGULATORY COMPONENTS OF SENSORY TRANSDUCTION SYSTEM"/>
    <property type="match status" value="1"/>
</dbReference>
<dbReference type="FunFam" id="3.30.70.270:FF:000001">
    <property type="entry name" value="Diguanylate cyclase domain protein"/>
    <property type="match status" value="1"/>
</dbReference>
<gene>
    <name evidence="6" type="ORF">BA177_09025</name>
</gene>
<feature type="transmembrane region" description="Helical" evidence="4">
    <location>
        <begin position="71"/>
        <end position="89"/>
    </location>
</feature>
<dbReference type="PANTHER" id="PTHR45138:SF9">
    <property type="entry name" value="DIGUANYLATE CYCLASE DGCM-RELATED"/>
    <property type="match status" value="1"/>
</dbReference>
<accession>A0A193LFT7</accession>
<dbReference type="Proteomes" id="UP000092695">
    <property type="component" value="Chromosome"/>
</dbReference>